<evidence type="ECO:0000256" key="12">
    <source>
        <dbReference type="HAMAP-Rule" id="MF_00071"/>
    </source>
</evidence>
<dbReference type="NCBIfam" id="TIGR01393">
    <property type="entry name" value="lepA"/>
    <property type="match status" value="1"/>
</dbReference>
<dbReference type="EMBL" id="CP010994">
    <property type="protein sequence ID" value="AMN36538.1"/>
    <property type="molecule type" value="Genomic_DNA"/>
</dbReference>
<dbReference type="FunFam" id="3.40.50.300:FF:000078">
    <property type="entry name" value="Elongation factor 4"/>
    <property type="match status" value="1"/>
</dbReference>
<gene>
    <name evidence="12" type="primary">lepA</name>
    <name evidence="14" type="ORF">JFP838_12430</name>
</gene>
<name>A0A140GSL6_CLOPF</name>
<protein>
    <recommendedName>
        <fullName evidence="11 12">Elongation factor 4</fullName>
        <shortName evidence="12">EF-4</shortName>
        <ecNumber evidence="11 12">3.6.5.n1</ecNumber>
    </recommendedName>
    <alternativeName>
        <fullName evidence="12">Ribosomal back-translocase LepA</fullName>
    </alternativeName>
</protein>
<dbReference type="GO" id="GO:0005525">
    <property type="term" value="F:GTP binding"/>
    <property type="evidence" value="ECO:0007669"/>
    <property type="project" value="UniProtKB-UniRule"/>
</dbReference>
<dbReference type="Pfam" id="PF00009">
    <property type="entry name" value="GTP_EFTU"/>
    <property type="match status" value="1"/>
</dbReference>
<evidence type="ECO:0000256" key="3">
    <source>
        <dbReference type="ARBA" id="ARBA00022741"/>
    </source>
</evidence>
<dbReference type="InterPro" id="IPR038363">
    <property type="entry name" value="LepA_C_sf"/>
</dbReference>
<dbReference type="CDD" id="cd16260">
    <property type="entry name" value="EF4_III"/>
    <property type="match status" value="1"/>
</dbReference>
<dbReference type="InterPro" id="IPR031157">
    <property type="entry name" value="G_TR_CS"/>
</dbReference>
<dbReference type="Gene3D" id="3.30.70.2570">
    <property type="entry name" value="Elongation factor 4, C-terminal domain"/>
    <property type="match status" value="1"/>
</dbReference>
<dbReference type="InterPro" id="IPR000640">
    <property type="entry name" value="EFG_V-like"/>
</dbReference>
<dbReference type="CDD" id="cd01890">
    <property type="entry name" value="LepA"/>
    <property type="match status" value="1"/>
</dbReference>
<dbReference type="HAMAP" id="MF_00071">
    <property type="entry name" value="LepA"/>
    <property type="match status" value="1"/>
</dbReference>
<evidence type="ECO:0000313" key="14">
    <source>
        <dbReference type="EMBL" id="AMN36538.1"/>
    </source>
</evidence>
<dbReference type="Pfam" id="PF00679">
    <property type="entry name" value="EFG_C"/>
    <property type="match status" value="1"/>
</dbReference>
<dbReference type="AlphaFoldDB" id="A0A140GSL6"/>
<feature type="binding site" evidence="12">
    <location>
        <begin position="134"/>
        <end position="137"/>
    </location>
    <ligand>
        <name>GTP</name>
        <dbReference type="ChEBI" id="CHEBI:37565"/>
    </ligand>
</feature>
<dbReference type="Gene3D" id="3.30.70.870">
    <property type="entry name" value="Elongation Factor G (Translational Gtpase), domain 3"/>
    <property type="match status" value="1"/>
</dbReference>
<dbReference type="Proteomes" id="UP000070260">
    <property type="component" value="Chromosome"/>
</dbReference>
<evidence type="ECO:0000256" key="5">
    <source>
        <dbReference type="ARBA" id="ARBA00022917"/>
    </source>
</evidence>
<organism evidence="14 15">
    <name type="scientific">Clostridium perfringens</name>
    <dbReference type="NCBI Taxonomy" id="1502"/>
    <lineage>
        <taxon>Bacteria</taxon>
        <taxon>Bacillati</taxon>
        <taxon>Bacillota</taxon>
        <taxon>Clostridia</taxon>
        <taxon>Eubacteriales</taxon>
        <taxon>Clostridiaceae</taxon>
        <taxon>Clostridium</taxon>
    </lineage>
</organism>
<dbReference type="EC" id="3.6.5.n1" evidence="11 12"/>
<dbReference type="SUPFAM" id="SSF54980">
    <property type="entry name" value="EF-G C-terminal domain-like"/>
    <property type="match status" value="2"/>
</dbReference>
<evidence type="ECO:0000256" key="2">
    <source>
        <dbReference type="ARBA" id="ARBA00022475"/>
    </source>
</evidence>
<dbReference type="FunFam" id="3.30.70.240:FF:000007">
    <property type="entry name" value="Translation factor GUF1, mitochondrial"/>
    <property type="match status" value="1"/>
</dbReference>
<keyword evidence="7 12" id="KW-0472">Membrane</keyword>
<dbReference type="GO" id="GO:0003746">
    <property type="term" value="F:translation elongation factor activity"/>
    <property type="evidence" value="ECO:0007669"/>
    <property type="project" value="UniProtKB-UniRule"/>
</dbReference>
<dbReference type="GO" id="GO:0043022">
    <property type="term" value="F:ribosome binding"/>
    <property type="evidence" value="ECO:0007669"/>
    <property type="project" value="UniProtKB-UniRule"/>
</dbReference>
<reference evidence="14 15" key="1">
    <citation type="journal article" date="2016" name="PLoS ONE">
        <title>Plasmid Characterization and Chromosome Analysis of Two netF+ Clostridium perfringens Isolates Associated with Foal and Canine Necrotizing Enteritis.</title>
        <authorList>
            <person name="Mehdizadeh Gohari I."/>
            <person name="Kropinski A.M."/>
            <person name="Weese S.J."/>
            <person name="Parreira V.R."/>
            <person name="Whitehead A.E."/>
            <person name="Boerlin P."/>
            <person name="Prescott J.F."/>
        </authorList>
    </citation>
    <scope>NUCLEOTIDE SEQUENCE [LARGE SCALE GENOMIC DNA]</scope>
    <source>
        <strain evidence="14 15">JP838</strain>
    </source>
</reference>
<dbReference type="Gene3D" id="3.40.50.300">
    <property type="entry name" value="P-loop containing nucleotide triphosphate hydrolases"/>
    <property type="match status" value="1"/>
</dbReference>
<keyword evidence="2 12" id="KW-1003">Cell membrane</keyword>
<dbReference type="InterPro" id="IPR000795">
    <property type="entry name" value="T_Tr_GTP-bd_dom"/>
</dbReference>
<evidence type="ECO:0000313" key="15">
    <source>
        <dbReference type="Proteomes" id="UP000070260"/>
    </source>
</evidence>
<evidence type="ECO:0000256" key="10">
    <source>
        <dbReference type="ARBA" id="ARBA00061052"/>
    </source>
</evidence>
<comment type="similarity">
    <text evidence="1 12">Belongs to the TRAFAC class translation factor GTPase superfamily. Classic translation factor GTPase family. LepA subfamily.</text>
</comment>
<feature type="domain" description="Tr-type G" evidence="13">
    <location>
        <begin position="5"/>
        <end position="187"/>
    </location>
</feature>
<dbReference type="FunFam" id="3.30.70.870:FF:000004">
    <property type="entry name" value="Translation factor GUF1, mitochondrial"/>
    <property type="match status" value="1"/>
</dbReference>
<dbReference type="FunFam" id="3.30.70.2570:FF:000001">
    <property type="entry name" value="Translation factor GUF1, mitochondrial"/>
    <property type="match status" value="1"/>
</dbReference>
<dbReference type="PRINTS" id="PR00315">
    <property type="entry name" value="ELONGATNFCT"/>
</dbReference>
<dbReference type="InterPro" id="IPR027417">
    <property type="entry name" value="P-loop_NTPase"/>
</dbReference>
<evidence type="ECO:0000256" key="8">
    <source>
        <dbReference type="ARBA" id="ARBA00050293"/>
    </source>
</evidence>
<dbReference type="SUPFAM" id="SSF50447">
    <property type="entry name" value="Translation proteins"/>
    <property type="match status" value="1"/>
</dbReference>
<dbReference type="Gene3D" id="3.30.70.240">
    <property type="match status" value="1"/>
</dbReference>
<dbReference type="Pfam" id="PF06421">
    <property type="entry name" value="LepA_C"/>
    <property type="match status" value="1"/>
</dbReference>
<dbReference type="SUPFAM" id="SSF52540">
    <property type="entry name" value="P-loop containing nucleoside triphosphate hydrolases"/>
    <property type="match status" value="1"/>
</dbReference>
<dbReference type="FunFam" id="2.40.30.10:FF:000015">
    <property type="entry name" value="Translation factor GUF1, mitochondrial"/>
    <property type="match status" value="1"/>
</dbReference>
<accession>A0A140GSL6</accession>
<dbReference type="InterPro" id="IPR013842">
    <property type="entry name" value="LepA_CTD"/>
</dbReference>
<dbReference type="PATRIC" id="fig|1502.177.peg.2541"/>
<dbReference type="InterPro" id="IPR035654">
    <property type="entry name" value="LepA_IV"/>
</dbReference>
<evidence type="ECO:0000256" key="9">
    <source>
        <dbReference type="ARBA" id="ARBA00057626"/>
    </source>
</evidence>
<dbReference type="PROSITE" id="PS51722">
    <property type="entry name" value="G_TR_2"/>
    <property type="match status" value="1"/>
</dbReference>
<dbReference type="GO" id="GO:0003924">
    <property type="term" value="F:GTPase activity"/>
    <property type="evidence" value="ECO:0007669"/>
    <property type="project" value="UniProtKB-UniRule"/>
</dbReference>
<evidence type="ECO:0000259" key="13">
    <source>
        <dbReference type="PROSITE" id="PS51722"/>
    </source>
</evidence>
<evidence type="ECO:0000256" key="4">
    <source>
        <dbReference type="ARBA" id="ARBA00022801"/>
    </source>
</evidence>
<keyword evidence="4 12" id="KW-0378">Hydrolase</keyword>
<dbReference type="CDD" id="cd03699">
    <property type="entry name" value="EF4_II"/>
    <property type="match status" value="1"/>
</dbReference>
<keyword evidence="5 12" id="KW-0648">Protein biosynthesis</keyword>
<dbReference type="Gene3D" id="2.40.30.10">
    <property type="entry name" value="Translation factors"/>
    <property type="match status" value="1"/>
</dbReference>
<dbReference type="InterPro" id="IPR009000">
    <property type="entry name" value="Transl_B-barrel_sf"/>
</dbReference>
<dbReference type="InterPro" id="IPR005225">
    <property type="entry name" value="Small_GTP-bd"/>
</dbReference>
<keyword evidence="6 12" id="KW-0342">GTP-binding</keyword>
<dbReference type="InterPro" id="IPR006297">
    <property type="entry name" value="EF-4"/>
</dbReference>
<dbReference type="PANTHER" id="PTHR43512">
    <property type="entry name" value="TRANSLATION FACTOR GUF1-RELATED"/>
    <property type="match status" value="1"/>
</dbReference>
<comment type="subcellular location">
    <subcellularLocation>
        <location evidence="12">Cell membrane</location>
        <topology evidence="12">Peripheral membrane protein</topology>
        <orientation evidence="12">Cytoplasmic side</orientation>
    </subcellularLocation>
</comment>
<comment type="catalytic activity">
    <reaction evidence="8 12">
        <text>GTP + H2O = GDP + phosphate + H(+)</text>
        <dbReference type="Rhea" id="RHEA:19669"/>
        <dbReference type="ChEBI" id="CHEBI:15377"/>
        <dbReference type="ChEBI" id="CHEBI:15378"/>
        <dbReference type="ChEBI" id="CHEBI:37565"/>
        <dbReference type="ChEBI" id="CHEBI:43474"/>
        <dbReference type="ChEBI" id="CHEBI:58189"/>
        <dbReference type="EC" id="3.6.5.n1"/>
    </reaction>
</comment>
<comment type="function">
    <text evidence="9 12">Required for accurate and efficient protein synthesis under certain stress conditions. May act as a fidelity factor of the translation reaction, by catalyzing a one-codon backward translocation of tRNAs on improperly translocated ribosomes. Back-translocation proceeds from a post-translocation (POST) complex to a pre-translocation (PRE) complex, thus giving elongation factor G a second chance to translocate the tRNAs correctly. Binds to ribosomes in a GTP-dependent manner.</text>
</comment>
<dbReference type="GO" id="GO:0005886">
    <property type="term" value="C:plasma membrane"/>
    <property type="evidence" value="ECO:0007669"/>
    <property type="project" value="UniProtKB-SubCell"/>
</dbReference>
<evidence type="ECO:0000256" key="11">
    <source>
        <dbReference type="ARBA" id="ARBA00066744"/>
    </source>
</evidence>
<dbReference type="NCBIfam" id="TIGR00231">
    <property type="entry name" value="small_GTP"/>
    <property type="match status" value="1"/>
</dbReference>
<proteinExistence type="inferred from homology"/>
<keyword evidence="3 12" id="KW-0547">Nucleotide-binding</keyword>
<evidence type="ECO:0000256" key="6">
    <source>
        <dbReference type="ARBA" id="ARBA00023134"/>
    </source>
</evidence>
<dbReference type="OrthoDB" id="9804431at2"/>
<dbReference type="CDD" id="cd03709">
    <property type="entry name" value="lepA_C"/>
    <property type="match status" value="1"/>
</dbReference>
<dbReference type="GO" id="GO:0045727">
    <property type="term" value="P:positive regulation of translation"/>
    <property type="evidence" value="ECO:0007669"/>
    <property type="project" value="UniProtKB-UniRule"/>
</dbReference>
<evidence type="ECO:0000256" key="7">
    <source>
        <dbReference type="ARBA" id="ARBA00023136"/>
    </source>
</evidence>
<dbReference type="RefSeq" id="WP_061428999.1">
    <property type="nucleotide sequence ID" value="NZ_CATNZO010000001.1"/>
</dbReference>
<dbReference type="InterPro" id="IPR004161">
    <property type="entry name" value="EFTu-like_2"/>
</dbReference>
<evidence type="ECO:0000256" key="1">
    <source>
        <dbReference type="ARBA" id="ARBA00005454"/>
    </source>
</evidence>
<dbReference type="InterPro" id="IPR035647">
    <property type="entry name" value="EFG_III/V"/>
</dbReference>
<comment type="similarity">
    <text evidence="10">Belongs to the GTP-binding elongation factor family. LepA subfamily.</text>
</comment>
<feature type="binding site" evidence="12">
    <location>
        <begin position="17"/>
        <end position="22"/>
    </location>
    <ligand>
        <name>GTP</name>
        <dbReference type="ChEBI" id="CHEBI:37565"/>
    </ligand>
</feature>
<dbReference type="SMART" id="SM00838">
    <property type="entry name" value="EFG_C"/>
    <property type="match status" value="1"/>
</dbReference>
<dbReference type="Pfam" id="PF03144">
    <property type="entry name" value="GTP_EFTU_D2"/>
    <property type="match status" value="1"/>
</dbReference>
<sequence>MDKKKYIRNFSIVAHIDHGKSTLADRLLEKTGTLTQREMEQQVLDTMELEKERGITIKSQAARLIYKRENGEEYILNLIDTPGHVDFTYEVSRSLAACEGAILVVDATQGIQAQTLANCYLALDNDLEIVPVINKVDLASARPDEIKQEIEDVIGIEAEDAPLVSAKTGLNIEDVLEEIVEKIPAPEGDENAPLKALIFDSYYDSYKGVVCHIRVKDGKVKPGTKIKLMSTDKVYEVVETGVFTPALMPLKEGLSAGEVGYITASIKNVRDARVGDTVTEAGRPTEEALPGYKPAIPMVYSGIYPVDGAKYEELKEALEKLQINDAALSFEPETSVALGFGFRCGFLGLLHMEIIQERVEREFNLDIITTAPSVIYKVTKTNGESFDLTNPTNLPPMTEIAYMEEPVVKASIITPTDYTGAVMELCQDRRGKFIDMQYLEETRVVIHYEIPLNEIVYDFFDTLKSKTRGYASLDYELKGYEQSKLVKLDILLNGDNVDALSMIVPEVKAYQRGRAIAEKLKEIIPRHMFEVPIQAAVGSKIIARETVKAMRKDVLAKCYGGDISRKKKLLEKQKEGKKRMRQLGTVEVPQEAFMSVLKVD</sequence>
<dbReference type="PANTHER" id="PTHR43512:SF4">
    <property type="entry name" value="TRANSLATION FACTOR GUF1 HOMOLOG, CHLOROPLASTIC"/>
    <property type="match status" value="1"/>
</dbReference>
<dbReference type="PROSITE" id="PS00301">
    <property type="entry name" value="G_TR_1"/>
    <property type="match status" value="1"/>
</dbReference>